<gene>
    <name evidence="1" type="ORF">BCY88_34605</name>
</gene>
<organism evidence="1 2">
    <name type="scientific">Paraburkholderia fungorum</name>
    <dbReference type="NCBI Taxonomy" id="134537"/>
    <lineage>
        <taxon>Bacteria</taxon>
        <taxon>Pseudomonadati</taxon>
        <taxon>Pseudomonadota</taxon>
        <taxon>Betaproteobacteria</taxon>
        <taxon>Burkholderiales</taxon>
        <taxon>Burkholderiaceae</taxon>
        <taxon>Paraburkholderia</taxon>
    </lineage>
</organism>
<dbReference type="Proteomes" id="UP000283709">
    <property type="component" value="Unassembled WGS sequence"/>
</dbReference>
<dbReference type="EMBL" id="MCAS01000035">
    <property type="protein sequence ID" value="RKF37599.1"/>
    <property type="molecule type" value="Genomic_DNA"/>
</dbReference>
<name>A0A420FXD1_9BURK</name>
<evidence type="ECO:0000313" key="2">
    <source>
        <dbReference type="Proteomes" id="UP000283709"/>
    </source>
</evidence>
<accession>A0A420FXD1</accession>
<evidence type="ECO:0000313" key="1">
    <source>
        <dbReference type="EMBL" id="RKF37599.1"/>
    </source>
</evidence>
<dbReference type="AlphaFoldDB" id="A0A420FXD1"/>
<comment type="caution">
    <text evidence="1">The sequence shown here is derived from an EMBL/GenBank/DDBJ whole genome shotgun (WGS) entry which is preliminary data.</text>
</comment>
<proteinExistence type="predicted"/>
<reference evidence="1 2" key="1">
    <citation type="submission" date="2016-07" db="EMBL/GenBank/DDBJ databases">
        <title>Genome analysis of Burkholderia fungorum ES3-20.</title>
        <authorList>
            <person name="Xu D."/>
            <person name="Yao R."/>
            <person name="Zheng S."/>
        </authorList>
    </citation>
    <scope>NUCLEOTIDE SEQUENCE [LARGE SCALE GENOMIC DNA]</scope>
    <source>
        <strain evidence="1 2">ES3-20</strain>
    </source>
</reference>
<sequence length="66" mass="6800">MIVTACSHPMCVHAAIVPRGMHADPPQCLLSEVAAAGFQCLAAVALLTQARAGARAKMPDSNSLLD</sequence>
<protein>
    <submittedName>
        <fullName evidence="1">Uncharacterized protein</fullName>
    </submittedName>
</protein>